<dbReference type="PRINTS" id="PR00344">
    <property type="entry name" value="BCTRLSENSOR"/>
</dbReference>
<evidence type="ECO:0000256" key="2">
    <source>
        <dbReference type="ARBA" id="ARBA00012438"/>
    </source>
</evidence>
<gene>
    <name evidence="12" type="ORF">B9G98_02386</name>
</gene>
<keyword evidence="7" id="KW-0175">Coiled coil</keyword>
<dbReference type="Pfam" id="PF10336">
    <property type="entry name" value="DUF2420"/>
    <property type="match status" value="1"/>
</dbReference>
<keyword evidence="5" id="KW-0418">Kinase</keyword>
<dbReference type="InterPro" id="IPR004358">
    <property type="entry name" value="Sig_transdc_His_kin-like_C"/>
</dbReference>
<proteinExistence type="predicted"/>
<accession>A0A2T0FIH0</accession>
<feature type="modified residue" description="4-aspartylphosphate" evidence="6">
    <location>
        <position position="1115"/>
    </location>
</feature>
<feature type="domain" description="Response regulatory" evidence="11">
    <location>
        <begin position="1060"/>
        <end position="1181"/>
    </location>
</feature>
<dbReference type="GO" id="GO:0006950">
    <property type="term" value="P:response to stress"/>
    <property type="evidence" value="ECO:0007669"/>
    <property type="project" value="UniProtKB-ARBA"/>
</dbReference>
<name>A0A2T0FIH0_9ASCO</name>
<feature type="domain" description="Histidine kinase" evidence="10">
    <location>
        <begin position="749"/>
        <end position="978"/>
    </location>
</feature>
<dbReference type="Gene3D" id="1.10.287.130">
    <property type="match status" value="1"/>
</dbReference>
<dbReference type="GO" id="GO:0005886">
    <property type="term" value="C:plasma membrane"/>
    <property type="evidence" value="ECO:0007669"/>
    <property type="project" value="TreeGrafter"/>
</dbReference>
<keyword evidence="13" id="KW-1185">Reference proteome</keyword>
<evidence type="ECO:0000313" key="13">
    <source>
        <dbReference type="Proteomes" id="UP000238350"/>
    </source>
</evidence>
<dbReference type="Pfam" id="PF00512">
    <property type="entry name" value="HisKA"/>
    <property type="match status" value="1"/>
</dbReference>
<dbReference type="InterPro" id="IPR036097">
    <property type="entry name" value="HisK_dim/P_sf"/>
</dbReference>
<dbReference type="RefSeq" id="XP_024664711.1">
    <property type="nucleotide sequence ID" value="XM_024808943.1"/>
</dbReference>
<dbReference type="SUPFAM" id="SSF47384">
    <property type="entry name" value="Homodimeric domain of signal transducing histidine kinase"/>
    <property type="match status" value="1"/>
</dbReference>
<dbReference type="GO" id="GO:0000155">
    <property type="term" value="F:phosphorelay sensor kinase activity"/>
    <property type="evidence" value="ECO:0007669"/>
    <property type="project" value="InterPro"/>
</dbReference>
<dbReference type="EMBL" id="NDIQ01000021">
    <property type="protein sequence ID" value="PRT54766.1"/>
    <property type="molecule type" value="Genomic_DNA"/>
</dbReference>
<evidence type="ECO:0000256" key="7">
    <source>
        <dbReference type="SAM" id="Coils"/>
    </source>
</evidence>
<evidence type="ECO:0000256" key="5">
    <source>
        <dbReference type="ARBA" id="ARBA00022777"/>
    </source>
</evidence>
<dbReference type="InterPro" id="IPR003661">
    <property type="entry name" value="HisK_dim/P_dom"/>
</dbReference>
<feature type="region of interest" description="Disordered" evidence="8">
    <location>
        <begin position="639"/>
        <end position="658"/>
    </location>
</feature>
<evidence type="ECO:0000256" key="1">
    <source>
        <dbReference type="ARBA" id="ARBA00000085"/>
    </source>
</evidence>
<dbReference type="PANTHER" id="PTHR43047:SF72">
    <property type="entry name" value="OSMOSENSING HISTIDINE PROTEIN KINASE SLN1"/>
    <property type="match status" value="1"/>
</dbReference>
<evidence type="ECO:0000256" key="4">
    <source>
        <dbReference type="ARBA" id="ARBA00022679"/>
    </source>
</evidence>
<dbReference type="PROSITE" id="PS50109">
    <property type="entry name" value="HIS_KIN"/>
    <property type="match status" value="1"/>
</dbReference>
<dbReference type="Gene3D" id="3.40.50.2300">
    <property type="match status" value="1"/>
</dbReference>
<keyword evidence="9" id="KW-0472">Membrane</keyword>
<evidence type="ECO:0000256" key="8">
    <source>
        <dbReference type="SAM" id="MobiDB-lite"/>
    </source>
</evidence>
<feature type="region of interest" description="Disordered" evidence="8">
    <location>
        <begin position="1"/>
        <end position="34"/>
    </location>
</feature>
<dbReference type="GeneID" id="36516134"/>
<sequence>MDKEEFLLEDYENGELEAEKSLKDEAKNDESGTHVAASEIIAEWSDPELRKQVEDRTEQEQEVALEDLEALANSPPDSVLNTFEQLPEVQDEMDEMKASVGDQDVHAAAEQSPIIEEPPSRVQSEERVGESEEITITEIGGNKDLDVEVENDELLTCPVIFHLQGQDPIALVGENAILAEAPDYLLTLDRVFGLLRERIDTQEGLEIVLQITDLDLVINEDNIYAGETRISDLIEVLDVVPKTPDHLDITVTFQPRFVFGLNSLFEKLHAPPPTKKAKSCVGILGGAVWVLSRDALLGLEASNLDVQSSMKETQVYTLLNSMLSQLLRVTTSSQVQQIMKAPDDEQVFAAYNDTLTSSLDNSSLVALTIYFQNTTEFTSFVLNTMANVSIPSSLMPLDSDIIYQKDIAASTLNQTGIYVAGPDRAENTPSYFFSLTVPVIVSKIWSQPTKPSQLVNGNLLGYATAIFTSVKVEQALNETNASMLSSGICAAAMAELSESGTSVTYVLPVAACDGANRQSSLLPNSISQQLANQEETHAVVNGGLNKSMVSVVAMTFFNKNYVVLLQQSHAGTFRMVHNLRNIIVITMCSVFAGMAIVALVLGQFGTRQIVKLKEATTHQKQPSTWHQLGRTFKSPFKHYKGPRGPPGPGGGEKSTIGHIDSYNQDEEALITDASAPCTSESQVPEKVPLRKHIRDELDLITERFNEMGDELREQYRVLEERVEARKSEIQFAQQVANDANNAKSHFLARVTHELRTPLNGILGTASLCLEEDLTEDNLSNVHGSLKTIFKCGELLLHLLTELLSFSQNEVENLDLDEHEFMIAEATAQLTAVFREQSEASGIQLEIHADPSCQNLILYGDINRILQIVFNLMSNSLKFTPSGGKVSFFVRADKIADTPNQRLVTIVVRDTGPGIAPHLQKRVFEAFVQGDINNTARKAGVGLGLSICRQLAERMGGSISLKSELNHGAEFTFRVPLRYVPSREGVTTPGSSRSSDVWPEYELYSSETIVRKAEMALDHTSAKKGSPGGSQPTTPLTFSPAERPTMKRGTSFESTVSKSLRVLVVDDNKVNQEVMVRMLNLEGLKNIDIANDGNEAIEQTKEALESQEPYDVIFMDIQMPNLDGRQATKILRGEMDVKIPIVAVSAFTGDENVQQCLAVGMSLFLAKPLRRPHLHKLLLTLNDLAVMPPLPEESVGGDILGHPSSASLSKTTSSADHNRKALLRRSKSFLG</sequence>
<dbReference type="PANTHER" id="PTHR43047">
    <property type="entry name" value="TWO-COMPONENT HISTIDINE PROTEIN KINASE"/>
    <property type="match status" value="1"/>
</dbReference>
<dbReference type="Proteomes" id="UP000238350">
    <property type="component" value="Unassembled WGS sequence"/>
</dbReference>
<feature type="region of interest" description="Disordered" evidence="8">
    <location>
        <begin position="1195"/>
        <end position="1216"/>
    </location>
</feature>
<organism evidence="12 13">
    <name type="scientific">Wickerhamiella sorbophila</name>
    <dbReference type="NCBI Taxonomy" id="45607"/>
    <lineage>
        <taxon>Eukaryota</taxon>
        <taxon>Fungi</taxon>
        <taxon>Dikarya</taxon>
        <taxon>Ascomycota</taxon>
        <taxon>Saccharomycotina</taxon>
        <taxon>Dipodascomycetes</taxon>
        <taxon>Dipodascales</taxon>
        <taxon>Trichomonascaceae</taxon>
        <taxon>Wickerhamiella</taxon>
    </lineage>
</organism>
<dbReference type="CDD" id="cd17546">
    <property type="entry name" value="REC_hyHK_CKI1_RcsC-like"/>
    <property type="match status" value="1"/>
</dbReference>
<dbReference type="SMART" id="SM00448">
    <property type="entry name" value="REC"/>
    <property type="match status" value="1"/>
</dbReference>
<evidence type="ECO:0000256" key="3">
    <source>
        <dbReference type="ARBA" id="ARBA00022553"/>
    </source>
</evidence>
<feature type="coiled-coil region" evidence="7">
    <location>
        <begin position="701"/>
        <end position="728"/>
    </location>
</feature>
<dbReference type="CDD" id="cd00082">
    <property type="entry name" value="HisKA"/>
    <property type="match status" value="1"/>
</dbReference>
<dbReference type="CDD" id="cd16922">
    <property type="entry name" value="HATPase_EvgS-ArcB-TorS-like"/>
    <property type="match status" value="1"/>
</dbReference>
<evidence type="ECO:0000259" key="10">
    <source>
        <dbReference type="PROSITE" id="PS50109"/>
    </source>
</evidence>
<evidence type="ECO:0000256" key="6">
    <source>
        <dbReference type="PROSITE-ProRule" id="PRU00169"/>
    </source>
</evidence>
<dbReference type="GO" id="GO:0009927">
    <property type="term" value="F:histidine phosphotransfer kinase activity"/>
    <property type="evidence" value="ECO:0007669"/>
    <property type="project" value="TreeGrafter"/>
</dbReference>
<keyword evidence="4" id="KW-0808">Transferase</keyword>
<dbReference type="EC" id="2.7.13.3" evidence="2"/>
<comment type="catalytic activity">
    <reaction evidence="1">
        <text>ATP + protein L-histidine = ADP + protein N-phospho-L-histidine.</text>
        <dbReference type="EC" id="2.7.13.3"/>
    </reaction>
</comment>
<feature type="compositionally biased region" description="Acidic residues" evidence="8">
    <location>
        <begin position="7"/>
        <end position="16"/>
    </location>
</feature>
<keyword evidence="9" id="KW-0812">Transmembrane</keyword>
<dbReference type="AlphaFoldDB" id="A0A2T0FIH0"/>
<dbReference type="InterPro" id="IPR003594">
    <property type="entry name" value="HATPase_dom"/>
</dbReference>
<dbReference type="InterPro" id="IPR036890">
    <property type="entry name" value="HATPase_C_sf"/>
</dbReference>
<evidence type="ECO:0000259" key="11">
    <source>
        <dbReference type="PROSITE" id="PS50110"/>
    </source>
</evidence>
<dbReference type="InterPro" id="IPR005467">
    <property type="entry name" value="His_kinase_dom"/>
</dbReference>
<dbReference type="SUPFAM" id="SSF52172">
    <property type="entry name" value="CheY-like"/>
    <property type="match status" value="1"/>
</dbReference>
<feature type="compositionally biased region" description="Low complexity" evidence="8">
    <location>
        <begin position="1203"/>
        <end position="1214"/>
    </location>
</feature>
<evidence type="ECO:0000256" key="9">
    <source>
        <dbReference type="SAM" id="Phobius"/>
    </source>
</evidence>
<dbReference type="SMART" id="SM00387">
    <property type="entry name" value="HATPase_c"/>
    <property type="match status" value="1"/>
</dbReference>
<dbReference type="SUPFAM" id="SSF55874">
    <property type="entry name" value="ATPase domain of HSP90 chaperone/DNA topoisomerase II/histidine kinase"/>
    <property type="match status" value="1"/>
</dbReference>
<dbReference type="Pfam" id="PF02518">
    <property type="entry name" value="HATPase_c"/>
    <property type="match status" value="1"/>
</dbReference>
<feature type="transmembrane region" description="Helical" evidence="9">
    <location>
        <begin position="582"/>
        <end position="604"/>
    </location>
</feature>
<feature type="compositionally biased region" description="Basic and acidic residues" evidence="8">
    <location>
        <begin position="17"/>
        <end position="32"/>
    </location>
</feature>
<keyword evidence="9" id="KW-1133">Transmembrane helix</keyword>
<dbReference type="Gene3D" id="3.30.565.10">
    <property type="entry name" value="Histidine kinase-like ATPase, C-terminal domain"/>
    <property type="match status" value="1"/>
</dbReference>
<comment type="caution">
    <text evidence="12">The sequence shown here is derived from an EMBL/GenBank/DDBJ whole genome shotgun (WGS) entry which is preliminary data.</text>
</comment>
<reference evidence="12 13" key="1">
    <citation type="submission" date="2017-04" db="EMBL/GenBank/DDBJ databases">
        <title>Genome sequencing of [Candida] sorbophila.</title>
        <authorList>
            <person name="Ahn J.O."/>
        </authorList>
    </citation>
    <scope>NUCLEOTIDE SEQUENCE [LARGE SCALE GENOMIC DNA]</scope>
    <source>
        <strain evidence="12 13">DS02</strain>
    </source>
</reference>
<evidence type="ECO:0000313" key="12">
    <source>
        <dbReference type="EMBL" id="PRT54766.1"/>
    </source>
</evidence>
<dbReference type="STRING" id="45607.A0A2T0FIH0"/>
<protein>
    <recommendedName>
        <fullName evidence="2">histidine kinase</fullName>
        <ecNumber evidence="2">2.7.13.3</ecNumber>
    </recommendedName>
</protein>
<dbReference type="InterPro" id="IPR011006">
    <property type="entry name" value="CheY-like_superfamily"/>
</dbReference>
<dbReference type="Pfam" id="PF00072">
    <property type="entry name" value="Response_reg"/>
    <property type="match status" value="1"/>
</dbReference>
<dbReference type="OrthoDB" id="60033at2759"/>
<dbReference type="SMART" id="SM00388">
    <property type="entry name" value="HisKA"/>
    <property type="match status" value="1"/>
</dbReference>
<dbReference type="InterPro" id="IPR018822">
    <property type="entry name" value="UPF0646"/>
</dbReference>
<feature type="region of interest" description="Disordered" evidence="8">
    <location>
        <begin position="1018"/>
        <end position="1051"/>
    </location>
</feature>
<dbReference type="PROSITE" id="PS50110">
    <property type="entry name" value="RESPONSE_REGULATORY"/>
    <property type="match status" value="1"/>
</dbReference>
<dbReference type="InterPro" id="IPR001789">
    <property type="entry name" value="Sig_transdc_resp-reg_receiver"/>
</dbReference>
<keyword evidence="3 6" id="KW-0597">Phosphoprotein</keyword>